<sequence>MAYGTWNQYEVVRQHPGFAELAGLIGQDHHSTAKGFAIADVDLDELWHVVLRCAIEINRSDA</sequence>
<accession>A0A652YMD5</accession>
<protein>
    <submittedName>
        <fullName evidence="1">Uncharacterized protein</fullName>
    </submittedName>
</protein>
<dbReference type="EMBL" id="VNIQ01000005">
    <property type="protein sequence ID" value="TYQ03024.1"/>
    <property type="molecule type" value="Genomic_DNA"/>
</dbReference>
<evidence type="ECO:0000313" key="1">
    <source>
        <dbReference type="EMBL" id="TYQ03024.1"/>
    </source>
</evidence>
<proteinExistence type="predicted"/>
<comment type="caution">
    <text evidence="1">The sequence shown here is derived from an EMBL/GenBank/DDBJ whole genome shotgun (WGS) entry which is preliminary data.</text>
</comment>
<organism evidence="1">
    <name type="scientific">Nocardia globerula</name>
    <dbReference type="NCBI Taxonomy" id="1818"/>
    <lineage>
        <taxon>Bacteria</taxon>
        <taxon>Bacillati</taxon>
        <taxon>Actinomycetota</taxon>
        <taxon>Actinomycetes</taxon>
        <taxon>Mycobacteriales</taxon>
        <taxon>Nocardiaceae</taxon>
        <taxon>Nocardia</taxon>
    </lineage>
</organism>
<name>A0A652YMD5_NOCGL</name>
<gene>
    <name evidence="1" type="ORF">FNL38_105174</name>
</gene>
<reference evidence="1" key="1">
    <citation type="submission" date="2019-07" db="EMBL/GenBank/DDBJ databases">
        <title>Genomic Encyclopedia of Type Strains, Phase IV (KMG-IV): sequencing the most valuable type-strain genomes for metagenomic binning, comparative biology and taxonomic classification.</title>
        <authorList>
            <person name="Goeker M."/>
        </authorList>
    </citation>
    <scope>NUCLEOTIDE SEQUENCE</scope>
    <source>
        <strain evidence="1">DSM 44596</strain>
    </source>
</reference>
<dbReference type="AlphaFoldDB" id="A0A652YMD5"/>